<dbReference type="PANTHER" id="PTHR10775:SF193">
    <property type="entry name" value="DUF4216 DOMAIN-CONTAINING PROTEIN"/>
    <property type="match status" value="1"/>
</dbReference>
<dbReference type="InterPro" id="IPR004242">
    <property type="entry name" value="Transposase_21"/>
</dbReference>
<evidence type="ECO:0000313" key="1">
    <source>
        <dbReference type="EMBL" id="KAL0316473.1"/>
    </source>
</evidence>
<dbReference type="PANTHER" id="PTHR10775">
    <property type="entry name" value="OS08G0208400 PROTEIN"/>
    <property type="match status" value="1"/>
</dbReference>
<gene>
    <name evidence="1" type="ORF">Sradi_5525500</name>
</gene>
<reference evidence="1" key="2">
    <citation type="journal article" date="2024" name="Plant">
        <title>Genomic evolution and insights into agronomic trait innovations of Sesamum species.</title>
        <authorList>
            <person name="Miao H."/>
            <person name="Wang L."/>
            <person name="Qu L."/>
            <person name="Liu H."/>
            <person name="Sun Y."/>
            <person name="Le M."/>
            <person name="Wang Q."/>
            <person name="Wei S."/>
            <person name="Zheng Y."/>
            <person name="Lin W."/>
            <person name="Duan Y."/>
            <person name="Cao H."/>
            <person name="Xiong S."/>
            <person name="Wang X."/>
            <person name="Wei L."/>
            <person name="Li C."/>
            <person name="Ma Q."/>
            <person name="Ju M."/>
            <person name="Zhao R."/>
            <person name="Li G."/>
            <person name="Mu C."/>
            <person name="Tian Q."/>
            <person name="Mei H."/>
            <person name="Zhang T."/>
            <person name="Gao T."/>
            <person name="Zhang H."/>
        </authorList>
    </citation>
    <scope>NUCLEOTIDE SEQUENCE</scope>
    <source>
        <strain evidence="1">G02</strain>
    </source>
</reference>
<dbReference type="AlphaFoldDB" id="A0AAW2LC20"/>
<dbReference type="EMBL" id="JACGWJ010000025">
    <property type="protein sequence ID" value="KAL0316473.1"/>
    <property type="molecule type" value="Genomic_DNA"/>
</dbReference>
<dbReference type="Pfam" id="PF02992">
    <property type="entry name" value="Transposase_21"/>
    <property type="match status" value="1"/>
</dbReference>
<organism evidence="1">
    <name type="scientific">Sesamum radiatum</name>
    <name type="common">Black benniseed</name>
    <dbReference type="NCBI Taxonomy" id="300843"/>
    <lineage>
        <taxon>Eukaryota</taxon>
        <taxon>Viridiplantae</taxon>
        <taxon>Streptophyta</taxon>
        <taxon>Embryophyta</taxon>
        <taxon>Tracheophyta</taxon>
        <taxon>Spermatophyta</taxon>
        <taxon>Magnoliopsida</taxon>
        <taxon>eudicotyledons</taxon>
        <taxon>Gunneridae</taxon>
        <taxon>Pentapetalae</taxon>
        <taxon>asterids</taxon>
        <taxon>lamiids</taxon>
        <taxon>Lamiales</taxon>
        <taxon>Pedaliaceae</taxon>
        <taxon>Sesamum</taxon>
    </lineage>
</organism>
<accession>A0AAW2LC20</accession>
<comment type="caution">
    <text evidence="1">The sequence shown here is derived from an EMBL/GenBank/DDBJ whole genome shotgun (WGS) entry which is preliminary data.</text>
</comment>
<proteinExistence type="predicted"/>
<sequence length="216" mass="25834">MLHWFCAPMGFAPHGRYGRTYSCWLVILIPYNLPPEMCMKPEYMFLMMVIPGPSNPKCRIDVYLELLIEELLQLRHTGVLTHDHAMNQAFMMRAALMWTVNDLFAYGMTFGWEYHRRNKRSFTKNRQERKIARPRLTGDEIRHRVEQYGTAVEEPLTYPLGYGNVHKWIKKNIFWDLPYWNTHLIRHNLDVMHIEKNVFDNIFNTVMDIKGNQRTI</sequence>
<reference evidence="1" key="1">
    <citation type="submission" date="2020-06" db="EMBL/GenBank/DDBJ databases">
        <authorList>
            <person name="Li T."/>
            <person name="Hu X."/>
            <person name="Zhang T."/>
            <person name="Song X."/>
            <person name="Zhang H."/>
            <person name="Dai N."/>
            <person name="Sheng W."/>
            <person name="Hou X."/>
            <person name="Wei L."/>
        </authorList>
    </citation>
    <scope>NUCLEOTIDE SEQUENCE</scope>
    <source>
        <strain evidence="1">G02</strain>
        <tissue evidence="1">Leaf</tissue>
    </source>
</reference>
<protein>
    <submittedName>
        <fullName evidence="1">Uncharacterized protein</fullName>
    </submittedName>
</protein>
<name>A0AAW2LC20_SESRA</name>